<keyword evidence="3" id="KW-1185">Reference proteome</keyword>
<protein>
    <recommendedName>
        <fullName evidence="1">Helicase ATP-binding domain-containing protein</fullName>
    </recommendedName>
</protein>
<name>A0A8S3Z7V3_9EUPU</name>
<comment type="caution">
    <text evidence="2">The sequence shown here is derived from an EMBL/GenBank/DDBJ whole genome shotgun (WGS) entry which is preliminary data.</text>
</comment>
<dbReference type="OrthoDB" id="6513042at2759"/>
<feature type="non-terminal residue" evidence="2">
    <location>
        <position position="247"/>
    </location>
</feature>
<dbReference type="InterPro" id="IPR011545">
    <property type="entry name" value="DEAD/DEAH_box_helicase_dom"/>
</dbReference>
<dbReference type="InterPro" id="IPR027417">
    <property type="entry name" value="P-loop_NTPase"/>
</dbReference>
<evidence type="ECO:0000313" key="3">
    <source>
        <dbReference type="Proteomes" id="UP000678393"/>
    </source>
</evidence>
<dbReference type="Gene3D" id="3.40.50.300">
    <property type="entry name" value="P-loop containing nucleotide triphosphate hydrolases"/>
    <property type="match status" value="1"/>
</dbReference>
<dbReference type="AlphaFoldDB" id="A0A8S3Z7V3"/>
<dbReference type="SUPFAM" id="SSF52540">
    <property type="entry name" value="P-loop containing nucleoside triphosphate hydrolases"/>
    <property type="match status" value="1"/>
</dbReference>
<proteinExistence type="predicted"/>
<organism evidence="2 3">
    <name type="scientific">Candidula unifasciata</name>
    <dbReference type="NCBI Taxonomy" id="100452"/>
    <lineage>
        <taxon>Eukaryota</taxon>
        <taxon>Metazoa</taxon>
        <taxon>Spiralia</taxon>
        <taxon>Lophotrochozoa</taxon>
        <taxon>Mollusca</taxon>
        <taxon>Gastropoda</taxon>
        <taxon>Heterobranchia</taxon>
        <taxon>Euthyneura</taxon>
        <taxon>Panpulmonata</taxon>
        <taxon>Eupulmonata</taxon>
        <taxon>Stylommatophora</taxon>
        <taxon>Helicina</taxon>
        <taxon>Helicoidea</taxon>
        <taxon>Geomitridae</taxon>
        <taxon>Candidula</taxon>
    </lineage>
</organism>
<evidence type="ECO:0000313" key="2">
    <source>
        <dbReference type="EMBL" id="CAG5125463.1"/>
    </source>
</evidence>
<dbReference type="PANTHER" id="PTHR14074:SF16">
    <property type="entry name" value="ANTIVIRAL INNATE IMMUNE RESPONSE RECEPTOR RIG-I"/>
    <property type="match status" value="1"/>
</dbReference>
<dbReference type="PANTHER" id="PTHR14074">
    <property type="entry name" value="HELICASE WITH DEATH DOMAIN-RELATED"/>
    <property type="match status" value="1"/>
</dbReference>
<evidence type="ECO:0000259" key="1">
    <source>
        <dbReference type="PROSITE" id="PS51192"/>
    </source>
</evidence>
<dbReference type="GO" id="GO:0003676">
    <property type="term" value="F:nucleic acid binding"/>
    <property type="evidence" value="ECO:0007669"/>
    <property type="project" value="InterPro"/>
</dbReference>
<dbReference type="PROSITE" id="PS51192">
    <property type="entry name" value="HELICASE_ATP_BIND_1"/>
    <property type="match status" value="1"/>
</dbReference>
<dbReference type="Pfam" id="PF00270">
    <property type="entry name" value="DEAD"/>
    <property type="match status" value="1"/>
</dbReference>
<dbReference type="EMBL" id="CAJHNH020002062">
    <property type="protein sequence ID" value="CAG5125463.1"/>
    <property type="molecule type" value="Genomic_DNA"/>
</dbReference>
<dbReference type="Proteomes" id="UP000678393">
    <property type="component" value="Unassembled WGS sequence"/>
</dbReference>
<sequence length="247" mass="27854">MITKQVHRNAREAKDPHACCQVLFQGILKTRGKANWPFVFFEAISSIKPDLVQPKTENMEQQDQSISKQVNSCIKNGSIMADMNKFCNEILRRLDELSVFSDGFINERLEQVVCLSEQESKSPAVQAWVASTNVDPSSVVFYDTWNTQHAFEDTSTDIGSKPKETPKIQLREYQEELAEAALKGINTIICAPTGCGKTLVAVHVILTHLQKPPEGTLPRKVVFFARTVPLVMQQYQVLQTFLPPQFK</sequence>
<feature type="domain" description="Helicase ATP-binding" evidence="1">
    <location>
        <begin position="178"/>
        <end position="247"/>
    </location>
</feature>
<dbReference type="GO" id="GO:0005524">
    <property type="term" value="F:ATP binding"/>
    <property type="evidence" value="ECO:0007669"/>
    <property type="project" value="InterPro"/>
</dbReference>
<accession>A0A8S3Z7V3</accession>
<dbReference type="InterPro" id="IPR014001">
    <property type="entry name" value="Helicase_ATP-bd"/>
</dbReference>
<dbReference type="GO" id="GO:0005737">
    <property type="term" value="C:cytoplasm"/>
    <property type="evidence" value="ECO:0007669"/>
    <property type="project" value="TreeGrafter"/>
</dbReference>
<dbReference type="InterPro" id="IPR051363">
    <property type="entry name" value="RLR_Helicase"/>
</dbReference>
<gene>
    <name evidence="2" type="ORF">CUNI_LOCUS11021</name>
</gene>
<reference evidence="2" key="1">
    <citation type="submission" date="2021-04" db="EMBL/GenBank/DDBJ databases">
        <authorList>
            <consortium name="Molecular Ecology Group"/>
        </authorList>
    </citation>
    <scope>NUCLEOTIDE SEQUENCE</scope>
</reference>